<proteinExistence type="predicted"/>
<accession>A0ACC0ABD0</accession>
<gene>
    <name evidence="1" type="ORF">M9H77_26096</name>
</gene>
<protein>
    <submittedName>
        <fullName evidence="1">Uncharacterized protein</fullName>
    </submittedName>
</protein>
<dbReference type="Proteomes" id="UP001060085">
    <property type="component" value="Linkage Group LG06"/>
</dbReference>
<evidence type="ECO:0000313" key="2">
    <source>
        <dbReference type="Proteomes" id="UP001060085"/>
    </source>
</evidence>
<name>A0ACC0ABD0_CATRO</name>
<keyword evidence="2" id="KW-1185">Reference proteome</keyword>
<dbReference type="EMBL" id="CM044706">
    <property type="protein sequence ID" value="KAI5657303.1"/>
    <property type="molecule type" value="Genomic_DNA"/>
</dbReference>
<reference evidence="2" key="1">
    <citation type="journal article" date="2023" name="Nat. Plants">
        <title>Single-cell RNA sequencing provides a high-resolution roadmap for understanding the multicellular compartmentation of specialized metabolism.</title>
        <authorList>
            <person name="Sun S."/>
            <person name="Shen X."/>
            <person name="Li Y."/>
            <person name="Li Y."/>
            <person name="Wang S."/>
            <person name="Li R."/>
            <person name="Zhang H."/>
            <person name="Shen G."/>
            <person name="Guo B."/>
            <person name="Wei J."/>
            <person name="Xu J."/>
            <person name="St-Pierre B."/>
            <person name="Chen S."/>
            <person name="Sun C."/>
        </authorList>
    </citation>
    <scope>NUCLEOTIDE SEQUENCE [LARGE SCALE GENOMIC DNA]</scope>
</reference>
<sequence>MGIISFAPGLMDGSRTGLRFFPFPHVDVDSNTFEEFLEPEGYVDHVHLFAIDRIFNLKIALVDWAKETAMKVNTYLIVTRYLKLRTSDRRPYVTLACERRGANKSRTKSRVDDKEEEDPIKRQGPYGTKKCGSPFKLKGEQMATSKKCQLFVHDGRHNHTEKDIDSEKRDLAFLLDQISTCPISKVTEMCRLAKGVLNPVLPEDPSMTLTSAPEVTATKGQHKMNSTKRTSRTGSMCPLLIERYKSQAILVSGHTKDNILKKPYIKITY</sequence>
<comment type="caution">
    <text evidence="1">The sequence shown here is derived from an EMBL/GenBank/DDBJ whole genome shotgun (WGS) entry which is preliminary data.</text>
</comment>
<evidence type="ECO:0000313" key="1">
    <source>
        <dbReference type="EMBL" id="KAI5657303.1"/>
    </source>
</evidence>
<organism evidence="1 2">
    <name type="scientific">Catharanthus roseus</name>
    <name type="common">Madagascar periwinkle</name>
    <name type="synonym">Vinca rosea</name>
    <dbReference type="NCBI Taxonomy" id="4058"/>
    <lineage>
        <taxon>Eukaryota</taxon>
        <taxon>Viridiplantae</taxon>
        <taxon>Streptophyta</taxon>
        <taxon>Embryophyta</taxon>
        <taxon>Tracheophyta</taxon>
        <taxon>Spermatophyta</taxon>
        <taxon>Magnoliopsida</taxon>
        <taxon>eudicotyledons</taxon>
        <taxon>Gunneridae</taxon>
        <taxon>Pentapetalae</taxon>
        <taxon>asterids</taxon>
        <taxon>lamiids</taxon>
        <taxon>Gentianales</taxon>
        <taxon>Apocynaceae</taxon>
        <taxon>Rauvolfioideae</taxon>
        <taxon>Vinceae</taxon>
        <taxon>Catharanthinae</taxon>
        <taxon>Catharanthus</taxon>
    </lineage>
</organism>